<sequence>MGCSPPMDAGLDKTEYSDVRCVHEAILHQTSTIFSPVDHTYALANIAFLDILTGASTDSVSLNLDAATAGFRNGQFPCNISFCEICHAELLLCSLLMVHQALQHLGDELVIFAQEMWEAAQPLFKRSEQKKQVVGIDERLQMLDKLVIIPKVELLTPQATLIGKDHWTLEDHENKACPVRGQLQMVSTHNPGSSELHSESNS</sequence>
<dbReference type="Proteomes" id="UP001218218">
    <property type="component" value="Unassembled WGS sequence"/>
</dbReference>
<evidence type="ECO:0000313" key="1">
    <source>
        <dbReference type="EMBL" id="KAJ7312846.1"/>
    </source>
</evidence>
<keyword evidence="2" id="KW-1185">Reference proteome</keyword>
<dbReference type="AlphaFoldDB" id="A0AAD7EDU5"/>
<gene>
    <name evidence="1" type="ORF">DFH08DRAFT_821693</name>
</gene>
<comment type="caution">
    <text evidence="1">The sequence shown here is derived from an EMBL/GenBank/DDBJ whole genome shotgun (WGS) entry which is preliminary data.</text>
</comment>
<organism evidence="1 2">
    <name type="scientific">Mycena albidolilacea</name>
    <dbReference type="NCBI Taxonomy" id="1033008"/>
    <lineage>
        <taxon>Eukaryota</taxon>
        <taxon>Fungi</taxon>
        <taxon>Dikarya</taxon>
        <taxon>Basidiomycota</taxon>
        <taxon>Agaricomycotina</taxon>
        <taxon>Agaricomycetes</taxon>
        <taxon>Agaricomycetidae</taxon>
        <taxon>Agaricales</taxon>
        <taxon>Marasmiineae</taxon>
        <taxon>Mycenaceae</taxon>
        <taxon>Mycena</taxon>
    </lineage>
</organism>
<proteinExistence type="predicted"/>
<accession>A0AAD7EDU5</accession>
<evidence type="ECO:0000313" key="2">
    <source>
        <dbReference type="Proteomes" id="UP001218218"/>
    </source>
</evidence>
<dbReference type="EMBL" id="JARIHO010000069">
    <property type="protein sequence ID" value="KAJ7312846.1"/>
    <property type="molecule type" value="Genomic_DNA"/>
</dbReference>
<name>A0AAD7EDU5_9AGAR</name>
<protein>
    <submittedName>
        <fullName evidence="1">Uncharacterized protein</fullName>
    </submittedName>
</protein>
<reference evidence="1" key="1">
    <citation type="submission" date="2023-03" db="EMBL/GenBank/DDBJ databases">
        <title>Massive genome expansion in bonnet fungi (Mycena s.s.) driven by repeated elements and novel gene families across ecological guilds.</title>
        <authorList>
            <consortium name="Lawrence Berkeley National Laboratory"/>
            <person name="Harder C.B."/>
            <person name="Miyauchi S."/>
            <person name="Viragh M."/>
            <person name="Kuo A."/>
            <person name="Thoen E."/>
            <person name="Andreopoulos B."/>
            <person name="Lu D."/>
            <person name="Skrede I."/>
            <person name="Drula E."/>
            <person name="Henrissat B."/>
            <person name="Morin E."/>
            <person name="Kohler A."/>
            <person name="Barry K."/>
            <person name="LaButti K."/>
            <person name="Morin E."/>
            <person name="Salamov A."/>
            <person name="Lipzen A."/>
            <person name="Mereny Z."/>
            <person name="Hegedus B."/>
            <person name="Baldrian P."/>
            <person name="Stursova M."/>
            <person name="Weitz H."/>
            <person name="Taylor A."/>
            <person name="Grigoriev I.V."/>
            <person name="Nagy L.G."/>
            <person name="Martin F."/>
            <person name="Kauserud H."/>
        </authorList>
    </citation>
    <scope>NUCLEOTIDE SEQUENCE</scope>
    <source>
        <strain evidence="1">CBHHK002</strain>
    </source>
</reference>